<dbReference type="EMBL" id="DVNG01000005">
    <property type="protein sequence ID" value="HIU49469.1"/>
    <property type="molecule type" value="Genomic_DNA"/>
</dbReference>
<reference evidence="2" key="1">
    <citation type="submission" date="2020-10" db="EMBL/GenBank/DDBJ databases">
        <authorList>
            <person name="Gilroy R."/>
        </authorList>
    </citation>
    <scope>NUCLEOTIDE SEQUENCE</scope>
    <source>
        <strain evidence="2">ChiGjej1B1-1684</strain>
    </source>
</reference>
<gene>
    <name evidence="2" type="ORF">IAD22_00430</name>
</gene>
<dbReference type="Proteomes" id="UP000824118">
    <property type="component" value="Unassembled WGS sequence"/>
</dbReference>
<accession>A0A9D1LWQ6</accession>
<evidence type="ECO:0000313" key="3">
    <source>
        <dbReference type="Proteomes" id="UP000824118"/>
    </source>
</evidence>
<evidence type="ECO:0000313" key="2">
    <source>
        <dbReference type="EMBL" id="HIU49469.1"/>
    </source>
</evidence>
<comment type="caution">
    <text evidence="2">The sequence shown here is derived from an EMBL/GenBank/DDBJ whole genome shotgun (WGS) entry which is preliminary data.</text>
</comment>
<sequence length="103" mass="11743">MEKKPVKKKRSKNALLSRIDHCKTISELFDVIKEEGIVVRMQCLPGASNIPPKKSNTGYGTRQTEFLERLKRSVMMQIEDSMPDKKDGKPEIVNGRRRSVGID</sequence>
<protein>
    <submittedName>
        <fullName evidence="2">Uncharacterized protein</fullName>
    </submittedName>
</protein>
<dbReference type="AlphaFoldDB" id="A0A9D1LWQ6"/>
<evidence type="ECO:0000256" key="1">
    <source>
        <dbReference type="SAM" id="MobiDB-lite"/>
    </source>
</evidence>
<feature type="region of interest" description="Disordered" evidence="1">
    <location>
        <begin position="80"/>
        <end position="103"/>
    </location>
</feature>
<organism evidence="2 3">
    <name type="scientific">Candidatus Limousia pullorum</name>
    <dbReference type="NCBI Taxonomy" id="2840860"/>
    <lineage>
        <taxon>Bacteria</taxon>
        <taxon>Bacillati</taxon>
        <taxon>Bacillota</taxon>
        <taxon>Clostridia</taxon>
        <taxon>Eubacteriales</taxon>
        <taxon>Oscillospiraceae</taxon>
        <taxon>Oscillospiraceae incertae sedis</taxon>
        <taxon>Candidatus Limousia</taxon>
    </lineage>
</organism>
<proteinExistence type="predicted"/>
<reference evidence="2" key="2">
    <citation type="journal article" date="2021" name="PeerJ">
        <title>Extensive microbial diversity within the chicken gut microbiome revealed by metagenomics and culture.</title>
        <authorList>
            <person name="Gilroy R."/>
            <person name="Ravi A."/>
            <person name="Getino M."/>
            <person name="Pursley I."/>
            <person name="Horton D.L."/>
            <person name="Alikhan N.F."/>
            <person name="Baker D."/>
            <person name="Gharbi K."/>
            <person name="Hall N."/>
            <person name="Watson M."/>
            <person name="Adriaenssens E.M."/>
            <person name="Foster-Nyarko E."/>
            <person name="Jarju S."/>
            <person name="Secka A."/>
            <person name="Antonio M."/>
            <person name="Oren A."/>
            <person name="Chaudhuri R.R."/>
            <person name="La Ragione R."/>
            <person name="Hildebrand F."/>
            <person name="Pallen M.J."/>
        </authorList>
    </citation>
    <scope>NUCLEOTIDE SEQUENCE</scope>
    <source>
        <strain evidence="2">ChiGjej1B1-1684</strain>
    </source>
</reference>
<name>A0A9D1LWQ6_9FIRM</name>